<evidence type="ECO:0000259" key="3">
    <source>
        <dbReference type="PROSITE" id="PS50011"/>
    </source>
</evidence>
<dbReference type="GO" id="GO:0004674">
    <property type="term" value="F:protein serine/threonine kinase activity"/>
    <property type="evidence" value="ECO:0007669"/>
    <property type="project" value="TreeGrafter"/>
</dbReference>
<dbReference type="SMART" id="SM00220">
    <property type="entry name" value="S_TKc"/>
    <property type="match status" value="1"/>
</dbReference>
<dbReference type="GO" id="GO:0005737">
    <property type="term" value="C:cytoplasm"/>
    <property type="evidence" value="ECO:0007669"/>
    <property type="project" value="TreeGrafter"/>
</dbReference>
<keyword evidence="1" id="KW-0547">Nucleotide-binding</keyword>
<evidence type="ECO:0000313" key="5">
    <source>
        <dbReference type="Proteomes" id="UP000541444"/>
    </source>
</evidence>
<dbReference type="GO" id="GO:0035556">
    <property type="term" value="P:intracellular signal transduction"/>
    <property type="evidence" value="ECO:0007669"/>
    <property type="project" value="TreeGrafter"/>
</dbReference>
<evidence type="ECO:0000256" key="2">
    <source>
        <dbReference type="ARBA" id="ARBA00022840"/>
    </source>
</evidence>
<dbReference type="InterPro" id="IPR008271">
    <property type="entry name" value="Ser/Thr_kinase_AS"/>
</dbReference>
<protein>
    <recommendedName>
        <fullName evidence="3">Protein kinase domain-containing protein</fullName>
    </recommendedName>
</protein>
<dbReference type="EMBL" id="JACGCM010000715">
    <property type="protein sequence ID" value="KAF6167942.1"/>
    <property type="molecule type" value="Genomic_DNA"/>
</dbReference>
<dbReference type="GO" id="GO:0005524">
    <property type="term" value="F:ATP binding"/>
    <property type="evidence" value="ECO:0007669"/>
    <property type="project" value="UniProtKB-KW"/>
</dbReference>
<sequence>MQAFHKSHLLKLRVAPSETAMTDVLCEVLIMKILGYPNIVNLIEVIDDLNTDHFYMEFVEGKSVCEGPGLSGSLEEKTTRKYLRDIVIGLMYLHALNIAHRDIKPDNLLVTNTGMVKIGDFSVSQVFEIILLLLCSSFTSHNCMHMTIMMNFDDHLVLGIRLKNWGKSFERVGKSFE</sequence>
<keyword evidence="5" id="KW-1185">Reference proteome</keyword>
<dbReference type="PROSITE" id="PS50011">
    <property type="entry name" value="PROTEIN_KINASE_DOM"/>
    <property type="match status" value="1"/>
</dbReference>
<dbReference type="Proteomes" id="UP000541444">
    <property type="component" value="Unassembled WGS sequence"/>
</dbReference>
<keyword evidence="2" id="KW-0067">ATP-binding</keyword>
<dbReference type="InterPro" id="IPR011009">
    <property type="entry name" value="Kinase-like_dom_sf"/>
</dbReference>
<accession>A0A7J7NLW0</accession>
<dbReference type="SUPFAM" id="SSF56112">
    <property type="entry name" value="Protein kinase-like (PK-like)"/>
    <property type="match status" value="1"/>
</dbReference>
<gene>
    <name evidence="4" type="ORF">GIB67_027720</name>
</gene>
<dbReference type="Gene3D" id="1.10.510.10">
    <property type="entry name" value="Transferase(Phosphotransferase) domain 1"/>
    <property type="match status" value="1"/>
</dbReference>
<evidence type="ECO:0000256" key="1">
    <source>
        <dbReference type="ARBA" id="ARBA00022741"/>
    </source>
</evidence>
<dbReference type="PROSITE" id="PS00108">
    <property type="entry name" value="PROTEIN_KINASE_ST"/>
    <property type="match status" value="1"/>
</dbReference>
<organism evidence="4 5">
    <name type="scientific">Kingdonia uniflora</name>
    <dbReference type="NCBI Taxonomy" id="39325"/>
    <lineage>
        <taxon>Eukaryota</taxon>
        <taxon>Viridiplantae</taxon>
        <taxon>Streptophyta</taxon>
        <taxon>Embryophyta</taxon>
        <taxon>Tracheophyta</taxon>
        <taxon>Spermatophyta</taxon>
        <taxon>Magnoliopsida</taxon>
        <taxon>Ranunculales</taxon>
        <taxon>Circaeasteraceae</taxon>
        <taxon>Kingdonia</taxon>
    </lineage>
</organism>
<feature type="domain" description="Protein kinase" evidence="3">
    <location>
        <begin position="1"/>
        <end position="177"/>
    </location>
</feature>
<comment type="caution">
    <text evidence="4">The sequence shown here is derived from an EMBL/GenBank/DDBJ whole genome shotgun (WGS) entry which is preliminary data.</text>
</comment>
<dbReference type="OrthoDB" id="1737970at2759"/>
<dbReference type="Pfam" id="PF00069">
    <property type="entry name" value="Pkinase"/>
    <property type="match status" value="1"/>
</dbReference>
<proteinExistence type="predicted"/>
<evidence type="ECO:0000313" key="4">
    <source>
        <dbReference type="EMBL" id="KAF6167942.1"/>
    </source>
</evidence>
<name>A0A7J7NLW0_9MAGN</name>
<reference evidence="4 5" key="1">
    <citation type="journal article" date="2020" name="IScience">
        <title>Genome Sequencing of the Endangered Kingdonia uniflora (Circaeasteraceae, Ranunculales) Reveals Potential Mechanisms of Evolutionary Specialization.</title>
        <authorList>
            <person name="Sun Y."/>
            <person name="Deng T."/>
            <person name="Zhang A."/>
            <person name="Moore M.J."/>
            <person name="Landis J.B."/>
            <person name="Lin N."/>
            <person name="Zhang H."/>
            <person name="Zhang X."/>
            <person name="Huang J."/>
            <person name="Zhang X."/>
            <person name="Sun H."/>
            <person name="Wang H."/>
        </authorList>
    </citation>
    <scope>NUCLEOTIDE SEQUENCE [LARGE SCALE GENOMIC DNA]</scope>
    <source>
        <strain evidence="4">TB1705</strain>
        <tissue evidence="4">Leaf</tissue>
    </source>
</reference>
<dbReference type="InterPro" id="IPR000719">
    <property type="entry name" value="Prot_kinase_dom"/>
</dbReference>
<dbReference type="PANTHER" id="PTHR24346">
    <property type="entry name" value="MAP/MICROTUBULE AFFINITY-REGULATING KINASE"/>
    <property type="match status" value="1"/>
</dbReference>
<dbReference type="PANTHER" id="PTHR24346:SF39">
    <property type="entry name" value="SERINE_THREONINE-PROTEIN KINASE GRIK1-RELATED"/>
    <property type="match status" value="1"/>
</dbReference>
<dbReference type="AlphaFoldDB" id="A0A7J7NLW0"/>